<organism evidence="1 2">
    <name type="scientific">Pseudomonas atacamensis</name>
    <dbReference type="NCBI Taxonomy" id="2565368"/>
    <lineage>
        <taxon>Bacteria</taxon>
        <taxon>Pseudomonadati</taxon>
        <taxon>Pseudomonadota</taxon>
        <taxon>Gammaproteobacteria</taxon>
        <taxon>Pseudomonadales</taxon>
        <taxon>Pseudomonadaceae</taxon>
        <taxon>Pseudomonas</taxon>
    </lineage>
</organism>
<name>A0AAQ2D9E6_9PSED</name>
<sequence length="90" mass="9757">MAELHRTHPSEAALIADLLQTLNYQTTTIRSELHVRGLVIALGFTLSKKMAAGLPGFEGGLEYFVRDGALSIEQAGKLRARAEAIYQTGT</sequence>
<dbReference type="RefSeq" id="WP_136493825.1">
    <property type="nucleotide sequence ID" value="NZ_JAOEGI010000001.1"/>
</dbReference>
<proteinExistence type="predicted"/>
<evidence type="ECO:0000313" key="1">
    <source>
        <dbReference type="EMBL" id="THF28553.1"/>
    </source>
</evidence>
<protein>
    <submittedName>
        <fullName evidence="1">Uncharacterized protein</fullName>
    </submittedName>
</protein>
<comment type="caution">
    <text evidence="1">The sequence shown here is derived from an EMBL/GenBank/DDBJ whole genome shotgun (WGS) entry which is preliminary data.</text>
</comment>
<reference evidence="1 2" key="1">
    <citation type="submission" date="2019-04" db="EMBL/GenBank/DDBJ databases">
        <title>Draft genome sequence of Pseudomonas sp. M7D1 isolated from rhizosphere of plant the flowery desert.</title>
        <authorList>
            <person name="Poblete-Morales M."/>
            <person name="Plaza N."/>
            <person name="Corsini G."/>
            <person name="Silva E."/>
        </authorList>
    </citation>
    <scope>NUCLEOTIDE SEQUENCE [LARGE SCALE GENOMIC DNA]</scope>
    <source>
        <strain evidence="1 2">M7D1</strain>
    </source>
</reference>
<accession>A0AAQ2D9E6</accession>
<dbReference type="Proteomes" id="UP000310574">
    <property type="component" value="Unassembled WGS sequence"/>
</dbReference>
<evidence type="ECO:0000313" key="2">
    <source>
        <dbReference type="Proteomes" id="UP000310574"/>
    </source>
</evidence>
<gene>
    <name evidence="1" type="ORF">E5170_23055</name>
</gene>
<dbReference type="AlphaFoldDB" id="A0AAQ2D9E6"/>
<dbReference type="EMBL" id="SSBS01000006">
    <property type="protein sequence ID" value="THF28553.1"/>
    <property type="molecule type" value="Genomic_DNA"/>
</dbReference>